<evidence type="ECO:0000313" key="2">
    <source>
        <dbReference type="EMBL" id="AKC71794.1"/>
    </source>
</evidence>
<dbReference type="Gene3D" id="3.20.20.190">
    <property type="entry name" value="Phosphatidylinositol (PI) phosphodiesterase"/>
    <property type="match status" value="1"/>
</dbReference>
<dbReference type="PATRIC" id="fig|573737.6.peg.486"/>
<feature type="domain" description="GP-PDE" evidence="1">
    <location>
        <begin position="20"/>
        <end position="260"/>
    </location>
</feature>
<dbReference type="Proteomes" id="UP000035050">
    <property type="component" value="Chromosome"/>
</dbReference>
<dbReference type="SUPFAM" id="SSF51695">
    <property type="entry name" value="PLC-like phosphodiesterases"/>
    <property type="match status" value="1"/>
</dbReference>
<dbReference type="PROSITE" id="PS51704">
    <property type="entry name" value="GP_PDE"/>
    <property type="match status" value="1"/>
</dbReference>
<dbReference type="AlphaFoldDB" id="A0A0E3U8K0"/>
<protein>
    <submittedName>
        <fullName evidence="2">Glycerophosphodiester phosphodiesterase</fullName>
    </submittedName>
</protein>
<dbReference type="KEGG" id="pox:MB84_23585"/>
<dbReference type="PANTHER" id="PTHR46211:SF1">
    <property type="entry name" value="GLYCEROPHOSPHODIESTER PHOSPHODIESTERASE, CYTOPLASMIC"/>
    <property type="match status" value="1"/>
</dbReference>
<keyword evidence="3" id="KW-1185">Reference proteome</keyword>
<dbReference type="Pfam" id="PF03009">
    <property type="entry name" value="GDPD"/>
    <property type="match status" value="1"/>
</dbReference>
<dbReference type="CDD" id="cd08562">
    <property type="entry name" value="GDPD_EcUgpQ_like"/>
    <property type="match status" value="1"/>
</dbReference>
<proteinExistence type="predicted"/>
<dbReference type="GO" id="GO:0006629">
    <property type="term" value="P:lipid metabolic process"/>
    <property type="evidence" value="ECO:0007669"/>
    <property type="project" value="InterPro"/>
</dbReference>
<dbReference type="GO" id="GO:0008081">
    <property type="term" value="F:phosphoric diester hydrolase activity"/>
    <property type="evidence" value="ECO:0007669"/>
    <property type="project" value="InterPro"/>
</dbReference>
<sequence length="264" mass="28192">MSGTNPAPATAHLWRDWPYPRVVSHRGGGKLAPENTLAAFEMGASLGLRMVEFDAKLSADNVVFLLHDDTVDRTSDGHGAAAQMTYAEIEKLDAGSWFGADGRFAGQTMPTLAQVAERCQALGLAANVEIKPCPGREAETGTLVAQAVKALWAGQAQPPLLSSFSYEALEAAATAVPELPRGMLYEAVPTHWRDDARSLGTVTLHASHKHLDGPQVAEIKAVGLHMLVYTVNEPARARELAAWGVDAICTDRIDLIGADFLADL</sequence>
<dbReference type="OrthoDB" id="9795622at2"/>
<dbReference type="InterPro" id="IPR030395">
    <property type="entry name" value="GP_PDE_dom"/>
</dbReference>
<dbReference type="HOGENOM" id="CLU_030006_3_2_4"/>
<evidence type="ECO:0000259" key="1">
    <source>
        <dbReference type="PROSITE" id="PS51704"/>
    </source>
</evidence>
<dbReference type="EMBL" id="CP011253">
    <property type="protein sequence ID" value="AKC71794.1"/>
    <property type="molecule type" value="Genomic_DNA"/>
</dbReference>
<dbReference type="NCBIfam" id="NF006989">
    <property type="entry name" value="PRK09454.1"/>
    <property type="match status" value="1"/>
</dbReference>
<evidence type="ECO:0000313" key="3">
    <source>
        <dbReference type="Proteomes" id="UP000035050"/>
    </source>
</evidence>
<organism evidence="2 3">
    <name type="scientific">Pandoraea oxalativorans</name>
    <dbReference type="NCBI Taxonomy" id="573737"/>
    <lineage>
        <taxon>Bacteria</taxon>
        <taxon>Pseudomonadati</taxon>
        <taxon>Pseudomonadota</taxon>
        <taxon>Betaproteobacteria</taxon>
        <taxon>Burkholderiales</taxon>
        <taxon>Burkholderiaceae</taxon>
        <taxon>Pandoraea</taxon>
    </lineage>
</organism>
<reference evidence="2" key="1">
    <citation type="submission" date="2016-06" db="EMBL/GenBank/DDBJ databases">
        <title>Pandoraea oxalativorans DSM 23570 Genome Sequencing.</title>
        <authorList>
            <person name="Ee R."/>
            <person name="Lim Y.-L."/>
            <person name="Yong D."/>
            <person name="Yin W.-F."/>
            <person name="Chan K.-G."/>
        </authorList>
    </citation>
    <scope>NUCLEOTIDE SEQUENCE</scope>
    <source>
        <strain evidence="2">DSM 23570</strain>
    </source>
</reference>
<dbReference type="PANTHER" id="PTHR46211">
    <property type="entry name" value="GLYCEROPHOSPHORYL DIESTER PHOSPHODIESTERASE"/>
    <property type="match status" value="1"/>
</dbReference>
<accession>A0A0E3U8K0</accession>
<dbReference type="RefSeq" id="WP_046292885.1">
    <property type="nucleotide sequence ID" value="NZ_CP011253.3"/>
</dbReference>
<gene>
    <name evidence="2" type="ORF">MB84_23585</name>
</gene>
<dbReference type="InterPro" id="IPR017946">
    <property type="entry name" value="PLC-like_Pdiesterase_TIM-brl"/>
</dbReference>
<name>A0A0E3U8K0_9BURK</name>